<evidence type="ECO:0000256" key="7">
    <source>
        <dbReference type="ARBA" id="ARBA00023125"/>
    </source>
</evidence>
<dbReference type="InterPro" id="IPR027417">
    <property type="entry name" value="P-loop_NTPase"/>
</dbReference>
<keyword evidence="5" id="KW-0347">Helicase</keyword>
<dbReference type="InterPro" id="IPR049730">
    <property type="entry name" value="SNF2/RAD54-like_C"/>
</dbReference>
<reference evidence="12" key="1">
    <citation type="journal article" date="2020" name="BMC Genomics">
        <title>Correction to: Identification and distribution of gene clusters required for synthesis of sphingolipid metabolism inhibitors in diverse species of the filamentous fungus Fusarium.</title>
        <authorList>
            <person name="Kim H.S."/>
            <person name="Lohmar J.M."/>
            <person name="Busman M."/>
            <person name="Brown D.W."/>
            <person name="Naumann T.A."/>
            <person name="Divon H.H."/>
            <person name="Lysoe E."/>
            <person name="Uhlig S."/>
            <person name="Proctor R.H."/>
        </authorList>
    </citation>
    <scope>NUCLEOTIDE SEQUENCE</scope>
    <source>
        <strain evidence="12">NRRL 22465</strain>
    </source>
</reference>
<keyword evidence="8" id="KW-0539">Nucleus</keyword>
<name>A0A8H4UV58_9HYPO</name>
<dbReference type="GO" id="GO:0016887">
    <property type="term" value="F:ATP hydrolysis activity"/>
    <property type="evidence" value="ECO:0007669"/>
    <property type="project" value="InterPro"/>
</dbReference>
<evidence type="ECO:0000256" key="2">
    <source>
        <dbReference type="ARBA" id="ARBA00007025"/>
    </source>
</evidence>
<gene>
    <name evidence="12" type="ORF">FZEAL_172</name>
</gene>
<dbReference type="InterPro" id="IPR001650">
    <property type="entry name" value="Helicase_C-like"/>
</dbReference>
<comment type="caution">
    <text evidence="12">The sequence shown here is derived from an EMBL/GenBank/DDBJ whole genome shotgun (WGS) entry which is preliminary data.</text>
</comment>
<dbReference type="SMART" id="SM00490">
    <property type="entry name" value="HELICc"/>
    <property type="match status" value="1"/>
</dbReference>
<dbReference type="Pfam" id="PF00271">
    <property type="entry name" value="Helicase_C"/>
    <property type="match status" value="1"/>
</dbReference>
<comment type="similarity">
    <text evidence="2">Belongs to the SNF2/RAD54 helicase family.</text>
</comment>
<dbReference type="InterPro" id="IPR038718">
    <property type="entry name" value="SNF2-like_sf"/>
</dbReference>
<feature type="region of interest" description="Disordered" evidence="9">
    <location>
        <begin position="1558"/>
        <end position="1624"/>
    </location>
</feature>
<evidence type="ECO:0008006" key="14">
    <source>
        <dbReference type="Google" id="ProtNLM"/>
    </source>
</evidence>
<feature type="compositionally biased region" description="Acidic residues" evidence="9">
    <location>
        <begin position="807"/>
        <end position="821"/>
    </location>
</feature>
<reference evidence="12" key="2">
    <citation type="submission" date="2020-05" db="EMBL/GenBank/DDBJ databases">
        <authorList>
            <person name="Kim H.-S."/>
            <person name="Proctor R.H."/>
            <person name="Brown D.W."/>
        </authorList>
    </citation>
    <scope>NUCLEOTIDE SEQUENCE</scope>
    <source>
        <strain evidence="12">NRRL 22465</strain>
    </source>
</reference>
<feature type="region of interest" description="Disordered" evidence="9">
    <location>
        <begin position="1653"/>
        <end position="1684"/>
    </location>
</feature>
<dbReference type="PROSITE" id="PS51194">
    <property type="entry name" value="HELICASE_CTER"/>
    <property type="match status" value="1"/>
</dbReference>
<evidence type="ECO:0000256" key="3">
    <source>
        <dbReference type="ARBA" id="ARBA00022741"/>
    </source>
</evidence>
<evidence type="ECO:0000256" key="1">
    <source>
        <dbReference type="ARBA" id="ARBA00004123"/>
    </source>
</evidence>
<feature type="domain" description="Helicase ATP-binding" evidence="10">
    <location>
        <begin position="918"/>
        <end position="1104"/>
    </location>
</feature>
<proteinExistence type="inferred from homology"/>
<dbReference type="CDD" id="cd18793">
    <property type="entry name" value="SF2_C_SNF"/>
    <property type="match status" value="1"/>
</dbReference>
<feature type="region of interest" description="Disordered" evidence="9">
    <location>
        <begin position="613"/>
        <end position="647"/>
    </location>
</feature>
<comment type="subcellular location">
    <subcellularLocation>
        <location evidence="1">Nucleus</location>
    </subcellularLocation>
</comment>
<feature type="compositionally biased region" description="Polar residues" evidence="9">
    <location>
        <begin position="152"/>
        <end position="176"/>
    </location>
</feature>
<feature type="region of interest" description="Disordered" evidence="9">
    <location>
        <begin position="104"/>
        <end position="237"/>
    </location>
</feature>
<dbReference type="Pfam" id="PF00176">
    <property type="entry name" value="SNF2-rel_dom"/>
    <property type="match status" value="1"/>
</dbReference>
<evidence type="ECO:0000259" key="11">
    <source>
        <dbReference type="PROSITE" id="PS51194"/>
    </source>
</evidence>
<accession>A0A8H4UV58</accession>
<keyword evidence="7" id="KW-0238">DNA-binding</keyword>
<dbReference type="GO" id="GO:0003677">
    <property type="term" value="F:DNA binding"/>
    <property type="evidence" value="ECO:0007669"/>
    <property type="project" value="UniProtKB-KW"/>
</dbReference>
<evidence type="ECO:0000256" key="4">
    <source>
        <dbReference type="ARBA" id="ARBA00022801"/>
    </source>
</evidence>
<feature type="domain" description="Helicase C-terminal" evidence="11">
    <location>
        <begin position="1284"/>
        <end position="1431"/>
    </location>
</feature>
<keyword evidence="6" id="KW-0067">ATP-binding</keyword>
<dbReference type="GO" id="GO:0005634">
    <property type="term" value="C:nucleus"/>
    <property type="evidence" value="ECO:0007669"/>
    <property type="project" value="UniProtKB-SubCell"/>
</dbReference>
<dbReference type="InterPro" id="IPR056026">
    <property type="entry name" value="DUF7607"/>
</dbReference>
<keyword evidence="13" id="KW-1185">Reference proteome</keyword>
<dbReference type="Pfam" id="PF24580">
    <property type="entry name" value="DUF7607"/>
    <property type="match status" value="1"/>
</dbReference>
<dbReference type="PANTHER" id="PTHR45797:SF1">
    <property type="entry name" value="HELICASE ARIP4"/>
    <property type="match status" value="1"/>
</dbReference>
<evidence type="ECO:0000256" key="9">
    <source>
        <dbReference type="SAM" id="MobiDB-lite"/>
    </source>
</evidence>
<dbReference type="InterPro" id="IPR014001">
    <property type="entry name" value="Helicase_ATP-bd"/>
</dbReference>
<feature type="compositionally biased region" description="Low complexity" evidence="9">
    <location>
        <begin position="177"/>
        <end position="188"/>
    </location>
</feature>
<evidence type="ECO:0000313" key="12">
    <source>
        <dbReference type="EMBL" id="KAF4984687.1"/>
    </source>
</evidence>
<dbReference type="EMBL" id="JABEYC010000007">
    <property type="protein sequence ID" value="KAF4984687.1"/>
    <property type="molecule type" value="Genomic_DNA"/>
</dbReference>
<dbReference type="Gene3D" id="3.40.50.300">
    <property type="entry name" value="P-loop containing nucleotide triphosphate hydrolases"/>
    <property type="match status" value="1"/>
</dbReference>
<evidence type="ECO:0000313" key="13">
    <source>
        <dbReference type="Proteomes" id="UP000635477"/>
    </source>
</evidence>
<dbReference type="GO" id="GO:0005524">
    <property type="term" value="F:ATP binding"/>
    <property type="evidence" value="ECO:0007669"/>
    <property type="project" value="UniProtKB-KW"/>
</dbReference>
<keyword evidence="3" id="KW-0547">Nucleotide-binding</keyword>
<dbReference type="InterPro" id="IPR000330">
    <property type="entry name" value="SNF2_N"/>
</dbReference>
<dbReference type="SUPFAM" id="SSF52540">
    <property type="entry name" value="P-loop containing nucleoside triphosphate hydrolases"/>
    <property type="match status" value="2"/>
</dbReference>
<dbReference type="Gene3D" id="3.40.50.10810">
    <property type="entry name" value="Tandem AAA-ATPase domain"/>
    <property type="match status" value="1"/>
</dbReference>
<dbReference type="SMART" id="SM00487">
    <property type="entry name" value="DEXDc"/>
    <property type="match status" value="1"/>
</dbReference>
<keyword evidence="4" id="KW-0378">Hydrolase</keyword>
<dbReference type="GO" id="GO:0004386">
    <property type="term" value="F:helicase activity"/>
    <property type="evidence" value="ECO:0007669"/>
    <property type="project" value="UniProtKB-KW"/>
</dbReference>
<feature type="region of interest" description="Disordered" evidence="9">
    <location>
        <begin position="793"/>
        <end position="833"/>
    </location>
</feature>
<dbReference type="Proteomes" id="UP000635477">
    <property type="component" value="Unassembled WGS sequence"/>
</dbReference>
<evidence type="ECO:0000256" key="5">
    <source>
        <dbReference type="ARBA" id="ARBA00022806"/>
    </source>
</evidence>
<evidence type="ECO:0000256" key="8">
    <source>
        <dbReference type="ARBA" id="ARBA00023242"/>
    </source>
</evidence>
<sequence length="1823" mass="205432">MDGVKGDDPFLWDVDAVVRELASPGRPWTRDPTSIEACIQAEEIDGKTLLIYDHLFSLQELMDCLRIRLARHKAALGEAIVHLRSRSRAYQSWVREFARRQQVGDYNPDEDEANHDATESNATPDLSNAVRQSSDLPPSLAPVNEDQLPDANPQTDPTSTTNELEQAAQQRLSNEAQPQPLQPQSHLLVTKEPSPPVGLGSIETRQQDGDERPAKRKRLAPTVLDSRPRNPDPVFLPTEADMITHPYVDDRDFPWEMASQHAYLGDGSLSAMATVFPEEPLSSLIIEPDDNDDNTFSITAPNRIPPGRKLVANRRVKRLLVSNGRGKTDLETVLQGEMNANSSRPFSPESYGISDLEEDLDEESLREMEQERLEKERLAALDVNALITPQRAKEVLDEAISVMTAAWHETKLPRYQKRAYGLWQRARRKGTRRRDIYDAHEQVRKSKGRMEKICQEILSPDQNWKKESHIRDQAKCLEQTLADRLYQTWFIDMLESSCPPPKPQGIPQSKPKAAQQVTDLLDEEILTSSDEDEFITPEDDFIVPDEDQLSGGDPMDIVHEMSSALEPFPQALKEESPECTDYIDLTQNDPLPPTPMDKNKSIFIDLCSPAKSAESPQLIPQEDSRPPSPLPEAVPASNNREIADPPSLEMLGDIQKIGSIPPKKWARKNDRWRLLVCLMWRLAHSRRRALLDLVVPKEPNVLWNSFIQSYISSPPANLKQLTESNPKTVMFDLVRLFHCFFQCQNNTEETVVGYNIKKLRKRLYRARGSWFNSFCGFVKALASEFPQDSQVYRQGLHDPHDNTPLNSEDELDDLDDDDEGEERTGAKGRRAPKEIIQDKDGMDLRERETQRLQEQEARRVRLLETLAEQGTMPEDRTRLIINESKEEGQSLVYINEGIGKYIKFHQIEGVRFLWNQIVQDSQTRQGCLLAHTMGLGKTMQVITFLVALAEASASEDARAQIPEDLRATRALVLMPSSLVDNWMDELLIWTPKGVLGELRKVHAKLLPQERAQTIAAWASGGGVLLIGYPMFRMTLAMSDETADLLAQTPNIVIADEAHYMKNPRSQTSIACQRFKTQTRIALTGSPLANRVQEYQSMIDWVAPNFLGPPAEFREIYAIPIQVGFYYDSSAYERREAMRTLETLARIVDPKVHRRTMEVLKDDLPPKYEFIIFVPPTELQKRLYEIYLNGVDRDDGRSGAIANRESQQAQIFAMANHLGLICGHPKCFQAKVKKMQKGESSAREDDEKQADMRFPRSVIPEFMKALKVPDLGTPSLSWKTELLTVILDEARKVEDKVLVFSQSLDTLDYLENMCMMQKRRALRLDGSTKLDTRQAMIKRFNEGALEVFLISTTAGGLGLNIQGANRVVIFDIKWNPVDDVQAVGRAYRLKQTKPVFVYHLMVAGTFEEILHNKHIFKTQLASRVVDKANPVSWSKRKGKVVGPINPTPAEDLTPFIGKDVVLDQLIGLRKGGDAIRSIVSTDTFKEEDFGAQLTAEDTEEVNRMVEGHKILVRDPVEYKKNRSLADEREQARLLREQALPMSSLGIPSHRPLHQLFDGASDIPGHRDDSFSATAPTLAASRQPVEGHSTVGSHRAPFSDSSVHPSIKTGGPSPQLEPHTLGPVPMPMAGANTFFGKHQRSAQASAQVPMSTQVLAPPQTPATGPATSPDTTHTPKEDPKSPRRSATQSIIFKEGGLFNVSQIPAKVEFEKHLRERIRILQERDVPRTDGVPDQLARAVTDTVDSLRKERSFGFLPDTQHWKHLYELLGYDKFVISIIAGHLSAEYVALASKEELEKRIQTINGLDESDIPAQGHRRLTLPDPNV</sequence>
<organism evidence="12 13">
    <name type="scientific">Fusarium zealandicum</name>
    <dbReference type="NCBI Taxonomy" id="1053134"/>
    <lineage>
        <taxon>Eukaryota</taxon>
        <taxon>Fungi</taxon>
        <taxon>Dikarya</taxon>
        <taxon>Ascomycota</taxon>
        <taxon>Pezizomycotina</taxon>
        <taxon>Sordariomycetes</taxon>
        <taxon>Hypocreomycetidae</taxon>
        <taxon>Hypocreales</taxon>
        <taxon>Nectriaceae</taxon>
        <taxon>Fusarium</taxon>
        <taxon>Fusarium staphyleae species complex</taxon>
    </lineage>
</organism>
<evidence type="ECO:0000259" key="10">
    <source>
        <dbReference type="PROSITE" id="PS51192"/>
    </source>
</evidence>
<dbReference type="PROSITE" id="PS51192">
    <property type="entry name" value="HELICASE_ATP_BIND_1"/>
    <property type="match status" value="1"/>
</dbReference>
<dbReference type="PANTHER" id="PTHR45797">
    <property type="entry name" value="RAD54-LIKE"/>
    <property type="match status" value="1"/>
</dbReference>
<dbReference type="OrthoDB" id="2020972at2759"/>
<feature type="compositionally biased region" description="Polar residues" evidence="9">
    <location>
        <begin position="119"/>
        <end position="136"/>
    </location>
</feature>
<evidence type="ECO:0000256" key="6">
    <source>
        <dbReference type="ARBA" id="ARBA00022840"/>
    </source>
</evidence>
<protein>
    <recommendedName>
        <fullName evidence="14">Helicase</fullName>
    </recommendedName>
</protein>
<dbReference type="InterPro" id="IPR044574">
    <property type="entry name" value="ARIP4-like"/>
</dbReference>